<dbReference type="EMBL" id="FOVR01000002">
    <property type="protein sequence ID" value="SFN94343.1"/>
    <property type="molecule type" value="Genomic_DNA"/>
</dbReference>
<proteinExistence type="predicted"/>
<organism evidence="1 2">
    <name type="scientific">Cohaesibacter marisflavi</name>
    <dbReference type="NCBI Taxonomy" id="655353"/>
    <lineage>
        <taxon>Bacteria</taxon>
        <taxon>Pseudomonadati</taxon>
        <taxon>Pseudomonadota</taxon>
        <taxon>Alphaproteobacteria</taxon>
        <taxon>Hyphomicrobiales</taxon>
        <taxon>Cohaesibacteraceae</taxon>
    </lineage>
</organism>
<sequence length="222" mass="24879">MKKLLAVCILTACFITGIILTYETPANSNQLNGTRLTSAEKQEAESKIESFLESNMAYFNPFSDQVQVNNCKITYRLNSTGDCAGSPTARFNEFQIDLKDVRKVRIFENSRRGTGAAGSIRFEFTEDVQKRFDRAKQLFKRYNQHNNGYTGSMWAQEAYSAEQNAVKGAGLPSMRSYAKTQNCSRSIQQFHLPKTLGTISLSTVDRGAAYSLKNYHASCINS</sequence>
<dbReference type="RefSeq" id="WP_090069951.1">
    <property type="nucleotide sequence ID" value="NZ_FOVR01000002.1"/>
</dbReference>
<evidence type="ECO:0000313" key="1">
    <source>
        <dbReference type="EMBL" id="SFN94343.1"/>
    </source>
</evidence>
<dbReference type="AlphaFoldDB" id="A0A1I5D5A3"/>
<reference evidence="1 2" key="1">
    <citation type="submission" date="2016-10" db="EMBL/GenBank/DDBJ databases">
        <authorList>
            <person name="de Groot N.N."/>
        </authorList>
    </citation>
    <scope>NUCLEOTIDE SEQUENCE [LARGE SCALE GENOMIC DNA]</scope>
    <source>
        <strain evidence="1 2">CGMCC 1.9157</strain>
    </source>
</reference>
<dbReference type="OrthoDB" id="9821407at2"/>
<accession>A0A1I5D5A3</accession>
<protein>
    <submittedName>
        <fullName evidence="1">Uncharacterized protein</fullName>
    </submittedName>
</protein>
<gene>
    <name evidence="1" type="ORF">SAMN04488056_102481</name>
</gene>
<dbReference type="Proteomes" id="UP000199236">
    <property type="component" value="Unassembled WGS sequence"/>
</dbReference>
<keyword evidence="2" id="KW-1185">Reference proteome</keyword>
<name>A0A1I5D5A3_9HYPH</name>
<evidence type="ECO:0000313" key="2">
    <source>
        <dbReference type="Proteomes" id="UP000199236"/>
    </source>
</evidence>